<accession>A0A174AU64</accession>
<evidence type="ECO:0000313" key="10">
    <source>
        <dbReference type="Proteomes" id="UP000095594"/>
    </source>
</evidence>
<dbReference type="PROSITE" id="PS50928">
    <property type="entry name" value="ABC_TM1"/>
    <property type="match status" value="1"/>
</dbReference>
<organism evidence="9 10">
    <name type="scientific">Clostridium disporicum</name>
    <dbReference type="NCBI Taxonomy" id="84024"/>
    <lineage>
        <taxon>Bacteria</taxon>
        <taxon>Bacillati</taxon>
        <taxon>Bacillota</taxon>
        <taxon>Clostridia</taxon>
        <taxon>Eubacteriales</taxon>
        <taxon>Clostridiaceae</taxon>
        <taxon>Clostridium</taxon>
    </lineage>
</organism>
<feature type="transmembrane region" description="Helical" evidence="7">
    <location>
        <begin position="28"/>
        <end position="49"/>
    </location>
</feature>
<dbReference type="OrthoDB" id="8557224at2"/>
<evidence type="ECO:0000313" key="9">
    <source>
        <dbReference type="EMBL" id="CUN91008.1"/>
    </source>
</evidence>
<evidence type="ECO:0000256" key="3">
    <source>
        <dbReference type="ARBA" id="ARBA00022475"/>
    </source>
</evidence>
<dbReference type="Gene3D" id="1.10.3720.10">
    <property type="entry name" value="MetI-like"/>
    <property type="match status" value="1"/>
</dbReference>
<dbReference type="PANTHER" id="PTHR30043:SF1">
    <property type="entry name" value="ABC TRANSPORT SYSTEM PERMEASE PROTEIN P69"/>
    <property type="match status" value="1"/>
</dbReference>
<dbReference type="InterPro" id="IPR035906">
    <property type="entry name" value="MetI-like_sf"/>
</dbReference>
<name>A0A174AU64_9CLOT</name>
<comment type="similarity">
    <text evidence="7">Belongs to the binding-protein-dependent transport system permease family.</text>
</comment>
<protein>
    <submittedName>
        <fullName evidence="9">Phosphonate ABC transporter permease</fullName>
    </submittedName>
</protein>
<evidence type="ECO:0000256" key="5">
    <source>
        <dbReference type="ARBA" id="ARBA00022989"/>
    </source>
</evidence>
<evidence type="ECO:0000256" key="4">
    <source>
        <dbReference type="ARBA" id="ARBA00022692"/>
    </source>
</evidence>
<dbReference type="Proteomes" id="UP000095594">
    <property type="component" value="Unassembled WGS sequence"/>
</dbReference>
<dbReference type="InterPro" id="IPR005769">
    <property type="entry name" value="PhnE/PtxC"/>
</dbReference>
<dbReference type="NCBIfam" id="TIGR01097">
    <property type="entry name" value="PhnE"/>
    <property type="match status" value="1"/>
</dbReference>
<feature type="transmembrane region" description="Helical" evidence="7">
    <location>
        <begin position="89"/>
        <end position="112"/>
    </location>
</feature>
<keyword evidence="4 7" id="KW-0812">Transmembrane</keyword>
<dbReference type="InterPro" id="IPR000515">
    <property type="entry name" value="MetI-like"/>
</dbReference>
<evidence type="ECO:0000259" key="8">
    <source>
        <dbReference type="PROSITE" id="PS50928"/>
    </source>
</evidence>
<reference evidence="9 10" key="1">
    <citation type="submission" date="2015-09" db="EMBL/GenBank/DDBJ databases">
        <authorList>
            <consortium name="Pathogen Informatics"/>
        </authorList>
    </citation>
    <scope>NUCLEOTIDE SEQUENCE [LARGE SCALE GENOMIC DNA]</scope>
    <source>
        <strain evidence="9 10">2789STDY5834856</strain>
    </source>
</reference>
<keyword evidence="5 7" id="KW-1133">Transmembrane helix</keyword>
<sequence length="274" mass="30071">MLEKIKSIFKPKKIVLNNGKEMQPPTPIAPFVIIGLVIALIIAGDVTGFKFETIVKRGNEFFVILKDMFPPDFSYIKSVIPPLVETVKISVLGSMIGSFIAIPFAMMCSVNINKSKIVLNLIRVIMSITRTLPTLIIALISTYIFGLGTFAGTVAISIFTFGIVTKMLYEKIETVDMGPFEAMEAVGATRVKAFVGSIMPQIMPSYLSICLYSLEINVRAAAILGYVGAGGIGLILNEKIGWREYDKVGMILVMLFITVVIIENGSKYIRERLG</sequence>
<proteinExistence type="inferred from homology"/>
<keyword evidence="6 7" id="KW-0472">Membrane</keyword>
<gene>
    <name evidence="9" type="primary">phnE_2</name>
    <name evidence="9" type="ORF">ERS852471_00659</name>
</gene>
<dbReference type="Pfam" id="PF00528">
    <property type="entry name" value="BPD_transp_1"/>
    <property type="match status" value="1"/>
</dbReference>
<dbReference type="RefSeq" id="WP_055263878.1">
    <property type="nucleotide sequence ID" value="NZ_CABIXQ010000003.1"/>
</dbReference>
<dbReference type="SUPFAM" id="SSF161098">
    <property type="entry name" value="MetI-like"/>
    <property type="match status" value="1"/>
</dbReference>
<feature type="domain" description="ABC transmembrane type-1" evidence="8">
    <location>
        <begin position="83"/>
        <end position="263"/>
    </location>
</feature>
<keyword evidence="3" id="KW-1003">Cell membrane</keyword>
<keyword evidence="2 7" id="KW-0813">Transport</keyword>
<dbReference type="PANTHER" id="PTHR30043">
    <property type="entry name" value="PHOSPHONATES TRANSPORT SYSTEM PERMEASE PROTEIN"/>
    <property type="match status" value="1"/>
</dbReference>
<feature type="transmembrane region" description="Helical" evidence="7">
    <location>
        <begin position="216"/>
        <end position="236"/>
    </location>
</feature>
<dbReference type="EMBL" id="CYZX01000003">
    <property type="protein sequence ID" value="CUN91008.1"/>
    <property type="molecule type" value="Genomic_DNA"/>
</dbReference>
<dbReference type="GO" id="GO:0015416">
    <property type="term" value="F:ABC-type phosphonate transporter activity"/>
    <property type="evidence" value="ECO:0007669"/>
    <property type="project" value="InterPro"/>
</dbReference>
<dbReference type="GO" id="GO:0005886">
    <property type="term" value="C:plasma membrane"/>
    <property type="evidence" value="ECO:0007669"/>
    <property type="project" value="UniProtKB-SubCell"/>
</dbReference>
<dbReference type="AlphaFoldDB" id="A0A174AU64"/>
<evidence type="ECO:0000256" key="2">
    <source>
        <dbReference type="ARBA" id="ARBA00022448"/>
    </source>
</evidence>
<comment type="subcellular location">
    <subcellularLocation>
        <location evidence="1 7">Cell membrane</location>
        <topology evidence="1 7">Multi-pass membrane protein</topology>
    </subcellularLocation>
</comment>
<evidence type="ECO:0000256" key="1">
    <source>
        <dbReference type="ARBA" id="ARBA00004651"/>
    </source>
</evidence>
<evidence type="ECO:0000256" key="6">
    <source>
        <dbReference type="ARBA" id="ARBA00023136"/>
    </source>
</evidence>
<evidence type="ECO:0000256" key="7">
    <source>
        <dbReference type="RuleBase" id="RU363032"/>
    </source>
</evidence>
<feature type="transmembrane region" description="Helical" evidence="7">
    <location>
        <begin position="248"/>
        <end position="266"/>
    </location>
</feature>
<dbReference type="CDD" id="cd06261">
    <property type="entry name" value="TM_PBP2"/>
    <property type="match status" value="1"/>
</dbReference>